<proteinExistence type="predicted"/>
<sequence>MSDRSNKAVQSKSERLTSPKPHEDAIAALLDATRSGATKMCLSAVFALIYIDKARLQITAEPELSESMAGIVSRTQQGVDLGWDFETAFILSHTKGSTRVALRSSHADMIAIRYRIDIEETAPLPGEPLHQIASIPLSIDQPEHISAAIALAEREFSKDSSELH</sequence>
<reference evidence="2 3" key="1">
    <citation type="submission" date="2016-10" db="EMBL/GenBank/DDBJ databases">
        <authorList>
            <person name="de Groot N.N."/>
        </authorList>
    </citation>
    <scope>NUCLEOTIDE SEQUENCE [LARGE SCALE GENOMIC DNA]</scope>
    <source>
        <strain evidence="2 3">CGMCC 1.9157</strain>
    </source>
</reference>
<protein>
    <submittedName>
        <fullName evidence="2">Uncharacterized protein</fullName>
    </submittedName>
</protein>
<keyword evidence="3" id="KW-1185">Reference proteome</keyword>
<feature type="region of interest" description="Disordered" evidence="1">
    <location>
        <begin position="1"/>
        <end position="20"/>
    </location>
</feature>
<organism evidence="2 3">
    <name type="scientific">Cohaesibacter marisflavi</name>
    <dbReference type="NCBI Taxonomy" id="655353"/>
    <lineage>
        <taxon>Bacteria</taxon>
        <taxon>Pseudomonadati</taxon>
        <taxon>Pseudomonadota</taxon>
        <taxon>Alphaproteobacteria</taxon>
        <taxon>Hyphomicrobiales</taxon>
        <taxon>Cohaesibacteraceae</taxon>
    </lineage>
</organism>
<evidence type="ECO:0000313" key="3">
    <source>
        <dbReference type="Proteomes" id="UP000199236"/>
    </source>
</evidence>
<dbReference type="OrthoDB" id="9858763at2"/>
<dbReference type="AlphaFoldDB" id="A0A1I5FW44"/>
<name>A0A1I5FW44_9HYPH</name>
<dbReference type="EMBL" id="FOVR01000004">
    <property type="protein sequence ID" value="SFO28028.1"/>
    <property type="molecule type" value="Genomic_DNA"/>
</dbReference>
<accession>A0A1I5FW44</accession>
<dbReference type="RefSeq" id="WP_090071759.1">
    <property type="nucleotide sequence ID" value="NZ_FOVR01000004.1"/>
</dbReference>
<evidence type="ECO:0000313" key="2">
    <source>
        <dbReference type="EMBL" id="SFO28028.1"/>
    </source>
</evidence>
<evidence type="ECO:0000256" key="1">
    <source>
        <dbReference type="SAM" id="MobiDB-lite"/>
    </source>
</evidence>
<dbReference type="STRING" id="655353.SAMN04488056_104236"/>
<dbReference type="Proteomes" id="UP000199236">
    <property type="component" value="Unassembled WGS sequence"/>
</dbReference>
<gene>
    <name evidence="2" type="ORF">SAMN04488056_104236</name>
</gene>